<organism evidence="1">
    <name type="scientific">Anguilla anguilla</name>
    <name type="common">European freshwater eel</name>
    <name type="synonym">Muraena anguilla</name>
    <dbReference type="NCBI Taxonomy" id="7936"/>
    <lineage>
        <taxon>Eukaryota</taxon>
        <taxon>Metazoa</taxon>
        <taxon>Chordata</taxon>
        <taxon>Craniata</taxon>
        <taxon>Vertebrata</taxon>
        <taxon>Euteleostomi</taxon>
        <taxon>Actinopterygii</taxon>
        <taxon>Neopterygii</taxon>
        <taxon>Teleostei</taxon>
        <taxon>Anguilliformes</taxon>
        <taxon>Anguillidae</taxon>
        <taxon>Anguilla</taxon>
    </lineage>
</organism>
<evidence type="ECO:0000313" key="1">
    <source>
        <dbReference type="EMBL" id="JAH74689.1"/>
    </source>
</evidence>
<name>A0A0E9V996_ANGAN</name>
<sequence length="20" mass="2200">MVRVVFQTQAYGPPYLGDTG</sequence>
<proteinExistence type="predicted"/>
<reference evidence="1" key="1">
    <citation type="submission" date="2014-11" db="EMBL/GenBank/DDBJ databases">
        <authorList>
            <person name="Amaro Gonzalez C."/>
        </authorList>
    </citation>
    <scope>NUCLEOTIDE SEQUENCE</scope>
</reference>
<protein>
    <submittedName>
        <fullName evidence="1">Uncharacterized protein</fullName>
    </submittedName>
</protein>
<accession>A0A0E9V996</accession>
<reference evidence="1" key="2">
    <citation type="journal article" date="2015" name="Fish Shellfish Immunol.">
        <title>Early steps in the European eel (Anguilla anguilla)-Vibrio vulnificus interaction in the gills: Role of the RtxA13 toxin.</title>
        <authorList>
            <person name="Callol A."/>
            <person name="Pajuelo D."/>
            <person name="Ebbesson L."/>
            <person name="Teles M."/>
            <person name="MacKenzie S."/>
            <person name="Amaro C."/>
        </authorList>
    </citation>
    <scope>NUCLEOTIDE SEQUENCE</scope>
</reference>
<dbReference type="AlphaFoldDB" id="A0A0E9V996"/>
<dbReference type="EMBL" id="GBXM01033888">
    <property type="protein sequence ID" value="JAH74689.1"/>
    <property type="molecule type" value="Transcribed_RNA"/>
</dbReference>